<dbReference type="InterPro" id="IPR040607">
    <property type="entry name" value="ALP_N"/>
</dbReference>
<name>A0A3D0KGZ9_9GAMM</name>
<dbReference type="Gene3D" id="3.30.420.40">
    <property type="match status" value="2"/>
</dbReference>
<dbReference type="InterPro" id="IPR043129">
    <property type="entry name" value="ATPase_NBD"/>
</dbReference>
<dbReference type="AlphaFoldDB" id="A0A3D0KGZ9"/>
<comment type="caution">
    <text evidence="3">The sequence shown here is derived from an EMBL/GenBank/DDBJ whole genome shotgun (WGS) entry which is preliminary data.</text>
</comment>
<dbReference type="SUPFAM" id="SSF53067">
    <property type="entry name" value="Actin-like ATPase domain"/>
    <property type="match status" value="2"/>
</dbReference>
<evidence type="ECO:0000259" key="2">
    <source>
        <dbReference type="Pfam" id="PF21522"/>
    </source>
</evidence>
<feature type="domain" description="Actin-like protein N-terminal" evidence="1">
    <location>
        <begin position="6"/>
        <end position="156"/>
    </location>
</feature>
<evidence type="ECO:0000313" key="3">
    <source>
        <dbReference type="EMBL" id="HCA02813.1"/>
    </source>
</evidence>
<sequence length="336" mass="36470">MGTNVGLDIGYSNTKLVYSGGDEGHQESIFPVGVSRLDQFNRQIKGITGGDVDTTIVMVDGVEYAAGIAPGKVLGSSRDITENYIKTTQYKALFHAALLYTNDRQIDRLVTGLPVTHWQNEELKNDIKKMMAGEHQVAKKRTVTVDEVEVIPQPGGAFLDAIHYAESNDDQDTVEALTEGSVIIIDPGFYSTDFVVFEEGELNAELSGTTLLATSRIIDRVAELVSADYGAAPGKSLKPEKIESLIRANLHIVRYAGQKIDIQPYIQQSALEISQAAISEIAGSMRNTVLDTVVVAGGGGAFFEPEARRIFSHCEIIQPSDPVLSIARGYHGWAAR</sequence>
<dbReference type="InterPro" id="IPR049067">
    <property type="entry name" value="MreB-like_C"/>
</dbReference>
<gene>
    <name evidence="3" type="ORF">DEO68_11660</name>
</gene>
<evidence type="ECO:0000259" key="1">
    <source>
        <dbReference type="Pfam" id="PF17989"/>
    </source>
</evidence>
<dbReference type="Pfam" id="PF17989">
    <property type="entry name" value="ALP_N"/>
    <property type="match status" value="1"/>
</dbReference>
<dbReference type="EMBL" id="DOTR01000061">
    <property type="protein sequence ID" value="HCA02813.1"/>
    <property type="molecule type" value="Genomic_DNA"/>
</dbReference>
<accession>A0A3D0KGZ9</accession>
<reference evidence="3" key="1">
    <citation type="journal article" date="2018" name="Nat. Biotechnol.">
        <title>A standardized bacterial taxonomy based on genome phylogeny substantially revises the tree of life.</title>
        <authorList>
            <person name="Parks D.H."/>
            <person name="Chuvochina M."/>
            <person name="Waite D.W."/>
            <person name="Rinke C."/>
            <person name="Skarshewski A."/>
            <person name="Chaumeil P.A."/>
            <person name="Hugenholtz P."/>
        </authorList>
    </citation>
    <scope>NUCLEOTIDE SEQUENCE [LARGE SCALE GENOMIC DNA]</scope>
    <source>
        <strain evidence="3">UBA11284</strain>
    </source>
</reference>
<dbReference type="Pfam" id="PF21522">
    <property type="entry name" value="MreB-like_C"/>
    <property type="match status" value="1"/>
</dbReference>
<protein>
    <submittedName>
        <fullName evidence="3">Uncharacterized protein</fullName>
    </submittedName>
</protein>
<organism evidence="3">
    <name type="scientific">Halomonas campaniensis</name>
    <dbReference type="NCBI Taxonomy" id="213554"/>
    <lineage>
        <taxon>Bacteria</taxon>
        <taxon>Pseudomonadati</taxon>
        <taxon>Pseudomonadota</taxon>
        <taxon>Gammaproteobacteria</taxon>
        <taxon>Oceanospirillales</taxon>
        <taxon>Halomonadaceae</taxon>
        <taxon>Halomonas</taxon>
    </lineage>
</organism>
<feature type="domain" description="Actin homologue MreB-like C-terminal" evidence="2">
    <location>
        <begin position="184"/>
        <end position="305"/>
    </location>
</feature>
<proteinExistence type="predicted"/>